<dbReference type="AlphaFoldDB" id="A0AAV7ZGH4"/>
<keyword evidence="8" id="KW-0342">GTP-binding</keyword>
<evidence type="ECO:0000256" key="3">
    <source>
        <dbReference type="ARBA" id="ARBA00022692"/>
    </source>
</evidence>
<keyword evidence="6 10" id="KW-1133">Transmembrane helix</keyword>
<evidence type="ECO:0000256" key="9">
    <source>
        <dbReference type="ARBA" id="ARBA00023136"/>
    </source>
</evidence>
<evidence type="ECO:0000256" key="5">
    <source>
        <dbReference type="ARBA" id="ARBA00022787"/>
    </source>
</evidence>
<comment type="caution">
    <text evidence="12">The sequence shown here is derived from an EMBL/GenBank/DDBJ whole genome shotgun (WGS) entry which is preliminary data.</text>
</comment>
<accession>A0AAV7ZGH4</accession>
<comment type="similarity">
    <text evidence="2">Belongs to the mitochondrial Rho GTPase family.</text>
</comment>
<dbReference type="InterPro" id="IPR013567">
    <property type="entry name" value="EF_hand_assoc_2"/>
</dbReference>
<gene>
    <name evidence="12" type="ORF">M0812_13122</name>
</gene>
<comment type="subcellular location">
    <subcellularLocation>
        <location evidence="1">Mitochondrion outer membrane</location>
        <topology evidence="1">Single-pass type IV membrane protein</topology>
    </subcellularLocation>
</comment>
<dbReference type="GO" id="GO:0007264">
    <property type="term" value="P:small GTPase-mediated signal transduction"/>
    <property type="evidence" value="ECO:0007669"/>
    <property type="project" value="InterPro"/>
</dbReference>
<dbReference type="InterPro" id="IPR001806">
    <property type="entry name" value="Small_GTPase"/>
</dbReference>
<sequence length="622" mass="72169">MFPSQTIITLIGNEQVGKTSLISTFTDSEFCEKVPSTLSDQTFSTELLPENVSLRLVDTNKNNHESLLNKLEGCDLICVLYEIGNSKSLQSIAEFWLPFLEENGYTQPIIIVGTKNDITHDKEDYETQNKMNKILMGLSSNFNRIEFCTKCSAKKPQSVFNFFLTAQEIALYSLNPLYNVSTQELNPYFHQALLEIFEICDQDNDNLLNEKDFDYLEFKVFKSKLEKIGYPTIIKTIHDGTFSGIQSNSITVEGWIYLFKYFISNGSRRIIWKIIRTFGYNNEFIKIKNVSIPEIKVKPEESIEFTDEVIHFLEDKFNEYDQSQEGFLTKKLFEKIFFSEGGFPYFENWMNCIETEKNNRVTLNGFISIFQLKFVSDPNSILKTIVRLGYSNEISQMFIIQRDKLIDFEQKRCNRNVCVAYAFGSKGCGKSTLLRSLINEEFFPIYLPTTKTQIVANRIIDNKSENENKKTIILVEHINETNIINSPRILDCDVAIFLYDRGNVNSLKYIENIFNKMKISIPVVLIENKIDLPKIDYKLKSKDMQDFLKAFNLKKPLELSLKNCNVESLVFQEIINSAKTPWDYMLKPKIQPLKYIIPISTTIAVSSILYFYLNKKKKKQVN</sequence>
<protein>
    <submittedName>
        <fullName evidence="12">Rho gtpase</fullName>
    </submittedName>
</protein>
<dbReference type="SUPFAM" id="SSF47473">
    <property type="entry name" value="EF-hand"/>
    <property type="match status" value="1"/>
</dbReference>
<evidence type="ECO:0000313" key="13">
    <source>
        <dbReference type="Proteomes" id="UP001146793"/>
    </source>
</evidence>
<keyword evidence="7" id="KW-0496">Mitochondrion</keyword>
<dbReference type="Proteomes" id="UP001146793">
    <property type="component" value="Unassembled WGS sequence"/>
</dbReference>
<dbReference type="PANTHER" id="PTHR24072">
    <property type="entry name" value="RHO FAMILY GTPASE"/>
    <property type="match status" value="1"/>
</dbReference>
<feature type="domain" description="EF hand associated type-2" evidence="11">
    <location>
        <begin position="231"/>
        <end position="307"/>
    </location>
</feature>
<keyword evidence="9 10" id="KW-0472">Membrane</keyword>
<dbReference type="Gene3D" id="1.10.238.10">
    <property type="entry name" value="EF-hand"/>
    <property type="match status" value="2"/>
</dbReference>
<dbReference type="GO" id="GO:0003924">
    <property type="term" value="F:GTPase activity"/>
    <property type="evidence" value="ECO:0007669"/>
    <property type="project" value="InterPro"/>
</dbReference>
<keyword evidence="5" id="KW-1000">Mitochondrion outer membrane</keyword>
<name>A0AAV7ZGH4_9EUKA</name>
<dbReference type="Pfam" id="PF08356">
    <property type="entry name" value="EF_assoc_2"/>
    <property type="match status" value="1"/>
</dbReference>
<evidence type="ECO:0000256" key="8">
    <source>
        <dbReference type="ARBA" id="ARBA00023134"/>
    </source>
</evidence>
<dbReference type="GO" id="GO:0005525">
    <property type="term" value="F:GTP binding"/>
    <property type="evidence" value="ECO:0007669"/>
    <property type="project" value="UniProtKB-KW"/>
</dbReference>
<evidence type="ECO:0000256" key="2">
    <source>
        <dbReference type="ARBA" id="ARBA00007981"/>
    </source>
</evidence>
<evidence type="ECO:0000256" key="7">
    <source>
        <dbReference type="ARBA" id="ARBA00023128"/>
    </source>
</evidence>
<reference evidence="12" key="1">
    <citation type="submission" date="2022-08" db="EMBL/GenBank/DDBJ databases">
        <title>Novel sulphate-reducing endosymbionts in the free-living metamonad Anaeramoeba.</title>
        <authorList>
            <person name="Jerlstrom-Hultqvist J."/>
            <person name="Cepicka I."/>
            <person name="Gallot-Lavallee L."/>
            <person name="Salas-Leiva D."/>
            <person name="Curtis B.A."/>
            <person name="Zahonova K."/>
            <person name="Pipaliya S."/>
            <person name="Dacks J."/>
            <person name="Roger A.J."/>
        </authorList>
    </citation>
    <scope>NUCLEOTIDE SEQUENCE</scope>
    <source>
        <strain evidence="12">Busselton2</strain>
    </source>
</reference>
<evidence type="ECO:0000256" key="6">
    <source>
        <dbReference type="ARBA" id="ARBA00022989"/>
    </source>
</evidence>
<evidence type="ECO:0000256" key="4">
    <source>
        <dbReference type="ARBA" id="ARBA00022741"/>
    </source>
</evidence>
<evidence type="ECO:0000256" key="10">
    <source>
        <dbReference type="SAM" id="Phobius"/>
    </source>
</evidence>
<keyword evidence="3 10" id="KW-0812">Transmembrane</keyword>
<dbReference type="InterPro" id="IPR003578">
    <property type="entry name" value="Small_GTPase_Rho"/>
</dbReference>
<feature type="transmembrane region" description="Helical" evidence="10">
    <location>
        <begin position="595"/>
        <end position="613"/>
    </location>
</feature>
<dbReference type="SMART" id="SM00174">
    <property type="entry name" value="RHO"/>
    <property type="match status" value="1"/>
</dbReference>
<dbReference type="SUPFAM" id="SSF52540">
    <property type="entry name" value="P-loop containing nucleoside triphosphate hydrolases"/>
    <property type="match status" value="2"/>
</dbReference>
<evidence type="ECO:0000259" key="11">
    <source>
        <dbReference type="Pfam" id="PF08356"/>
    </source>
</evidence>
<dbReference type="EMBL" id="JANTQA010000029">
    <property type="protein sequence ID" value="KAJ3441117.1"/>
    <property type="molecule type" value="Genomic_DNA"/>
</dbReference>
<keyword evidence="4" id="KW-0547">Nucleotide-binding</keyword>
<evidence type="ECO:0000313" key="12">
    <source>
        <dbReference type="EMBL" id="KAJ3441117.1"/>
    </source>
</evidence>
<dbReference type="Gene3D" id="3.40.50.300">
    <property type="entry name" value="P-loop containing nucleotide triphosphate hydrolases"/>
    <property type="match status" value="2"/>
</dbReference>
<dbReference type="InterPro" id="IPR011992">
    <property type="entry name" value="EF-hand-dom_pair"/>
</dbReference>
<proteinExistence type="inferred from homology"/>
<organism evidence="12 13">
    <name type="scientific">Anaeramoeba flamelloides</name>
    <dbReference type="NCBI Taxonomy" id="1746091"/>
    <lineage>
        <taxon>Eukaryota</taxon>
        <taxon>Metamonada</taxon>
        <taxon>Anaeramoebidae</taxon>
        <taxon>Anaeramoeba</taxon>
    </lineage>
</organism>
<dbReference type="InterPro" id="IPR027417">
    <property type="entry name" value="P-loop_NTPase"/>
</dbReference>
<evidence type="ECO:0000256" key="1">
    <source>
        <dbReference type="ARBA" id="ARBA00004200"/>
    </source>
</evidence>
<dbReference type="Pfam" id="PF00071">
    <property type="entry name" value="Ras"/>
    <property type="match status" value="2"/>
</dbReference>
<dbReference type="GO" id="GO:0005741">
    <property type="term" value="C:mitochondrial outer membrane"/>
    <property type="evidence" value="ECO:0007669"/>
    <property type="project" value="UniProtKB-SubCell"/>
</dbReference>